<dbReference type="Proteomes" id="UP000248329">
    <property type="component" value="Unassembled WGS sequence"/>
</dbReference>
<sequence>MPRKLVIVDAGVVTLWAYVGLLLIAEFMTTRNLKTGMIVHGCILVALLFHSTIVENRYFSNLYASLSIIPLIRVMSLCIPLMHFEYILWFLIVGVPLFAAIFACIYIQHLDLWSVGLKTPSRKDIPLTCGIILLGIPVGWVEYYILEPEFMISARASWIAPILILMICTGGLEELLFRGLLQHTFTEAVGIQGIFIISVMFGLLHLGNSWLDCVLAGDIGFIYALVVRKTGSIYGTSISHGVINIMLFLVMPYLALHPPA</sequence>
<reference evidence="1" key="1">
    <citation type="submission" date="2018-01" db="EMBL/GenBank/DDBJ databases">
        <authorList>
            <person name="Krukenberg V."/>
        </authorList>
    </citation>
    <scope>NUCLEOTIDE SEQUENCE</scope>
    <source>
        <strain evidence="1">E20ANME2</strain>
    </source>
</reference>
<keyword evidence="1" id="KW-0645">Protease</keyword>
<protein>
    <submittedName>
        <fullName evidence="1">CPBP family intramembrane metalloprotease</fullName>
    </submittedName>
</protein>
<comment type="caution">
    <text evidence="1">The sequence shown here is derived from an EMBL/GenBank/DDBJ whole genome shotgun (WGS) entry which is preliminary data.</text>
</comment>
<gene>
    <name evidence="1" type="ORF">C4B59_10295</name>
</gene>
<organism evidence="1 2">
    <name type="scientific">Candidatus Methanogaster sp</name>
    <dbReference type="NCBI Taxonomy" id="3386292"/>
    <lineage>
        <taxon>Archaea</taxon>
        <taxon>Methanobacteriati</taxon>
        <taxon>Methanobacteriota</taxon>
        <taxon>Stenosarchaea group</taxon>
        <taxon>Methanomicrobia</taxon>
        <taxon>Methanosarcinales</taxon>
        <taxon>ANME-2 cluster</taxon>
        <taxon>Candidatus Methanogasteraceae</taxon>
        <taxon>Candidatus Methanogaster</taxon>
    </lineage>
</organism>
<accession>A0AC61L1N9</accession>
<dbReference type="EMBL" id="PQXF01000020">
    <property type="protein sequence ID" value="PXF60008.1"/>
    <property type="molecule type" value="Genomic_DNA"/>
</dbReference>
<keyword evidence="1" id="KW-0378">Hydrolase</keyword>
<evidence type="ECO:0000313" key="2">
    <source>
        <dbReference type="Proteomes" id="UP000248329"/>
    </source>
</evidence>
<proteinExistence type="predicted"/>
<name>A0AC61L1N9_9EURY</name>
<keyword evidence="1" id="KW-0482">Metalloprotease</keyword>
<evidence type="ECO:0000313" key="1">
    <source>
        <dbReference type="EMBL" id="PXF60008.1"/>
    </source>
</evidence>